<comment type="caution">
    <text evidence="2">The sequence shown here is derived from an EMBL/GenBank/DDBJ whole genome shotgun (WGS) entry which is preliminary data.</text>
</comment>
<evidence type="ECO:0000313" key="2">
    <source>
        <dbReference type="EMBL" id="CAI8025664.1"/>
    </source>
</evidence>
<evidence type="ECO:0000313" key="3">
    <source>
        <dbReference type="Proteomes" id="UP001174909"/>
    </source>
</evidence>
<dbReference type="Proteomes" id="UP001174909">
    <property type="component" value="Unassembled WGS sequence"/>
</dbReference>
<accession>A0AA35S9I7</accession>
<dbReference type="EMBL" id="CASHTH010002174">
    <property type="protein sequence ID" value="CAI8025664.1"/>
    <property type="molecule type" value="Genomic_DNA"/>
</dbReference>
<protein>
    <submittedName>
        <fullName evidence="2">Uncharacterized protein</fullName>
    </submittedName>
</protein>
<proteinExistence type="predicted"/>
<feature type="region of interest" description="Disordered" evidence="1">
    <location>
        <begin position="29"/>
        <end position="59"/>
    </location>
</feature>
<evidence type="ECO:0000256" key="1">
    <source>
        <dbReference type="SAM" id="MobiDB-lite"/>
    </source>
</evidence>
<gene>
    <name evidence="2" type="ORF">GBAR_LOCUS14800</name>
</gene>
<keyword evidence="3" id="KW-1185">Reference proteome</keyword>
<organism evidence="2 3">
    <name type="scientific">Geodia barretti</name>
    <name type="common">Barrett's horny sponge</name>
    <dbReference type="NCBI Taxonomy" id="519541"/>
    <lineage>
        <taxon>Eukaryota</taxon>
        <taxon>Metazoa</taxon>
        <taxon>Porifera</taxon>
        <taxon>Demospongiae</taxon>
        <taxon>Heteroscleromorpha</taxon>
        <taxon>Tetractinellida</taxon>
        <taxon>Astrophorina</taxon>
        <taxon>Geodiidae</taxon>
        <taxon>Geodia</taxon>
    </lineage>
</organism>
<name>A0AA35S9I7_GEOBA</name>
<reference evidence="2" key="1">
    <citation type="submission" date="2023-03" db="EMBL/GenBank/DDBJ databases">
        <authorList>
            <person name="Steffen K."/>
            <person name="Cardenas P."/>
        </authorList>
    </citation>
    <scope>NUCLEOTIDE SEQUENCE</scope>
</reference>
<sequence length="209" mass="23249">MAWRMKVRLPRLKVTQRSTSSPATKIIVPRGRRGGGGVAISAEEEASEAPSGSEMRHDEVRDEDHAVVFSDVYHDHDVVREPSPTLHEINEAANATSWKNIRSELLRAITESFAMPLGKKCCMCSEAAACRCVQCGAAIYYCIKCFEGSHSTANIYHTPEVWDEGMYKPLIIENRNVNVLTHECPTKKEIPLCCIDSQGIVSYVFCTSN</sequence>
<dbReference type="AlphaFoldDB" id="A0AA35S9I7"/>